<protein>
    <recommendedName>
        <fullName evidence="1">C2H2-type domain-containing protein</fullName>
    </recommendedName>
</protein>
<evidence type="ECO:0000313" key="3">
    <source>
        <dbReference type="Proteomes" id="UP001303115"/>
    </source>
</evidence>
<keyword evidence="3" id="KW-1185">Reference proteome</keyword>
<dbReference type="PANTHER" id="PTHR47657">
    <property type="entry name" value="STEROL REGULATORY ELEMENT-BINDING PROTEIN ECM22"/>
    <property type="match status" value="1"/>
</dbReference>
<dbReference type="EMBL" id="MU854535">
    <property type="protein sequence ID" value="KAK4033350.1"/>
    <property type="molecule type" value="Genomic_DNA"/>
</dbReference>
<reference evidence="3" key="1">
    <citation type="journal article" date="2023" name="Mol. Phylogenet. Evol.">
        <title>Genome-scale phylogeny and comparative genomics of the fungal order Sordariales.</title>
        <authorList>
            <person name="Hensen N."/>
            <person name="Bonometti L."/>
            <person name="Westerberg I."/>
            <person name="Brannstrom I.O."/>
            <person name="Guillou S."/>
            <person name="Cros-Aarteil S."/>
            <person name="Calhoun S."/>
            <person name="Haridas S."/>
            <person name="Kuo A."/>
            <person name="Mondo S."/>
            <person name="Pangilinan J."/>
            <person name="Riley R."/>
            <person name="LaButti K."/>
            <person name="Andreopoulos B."/>
            <person name="Lipzen A."/>
            <person name="Chen C."/>
            <person name="Yan M."/>
            <person name="Daum C."/>
            <person name="Ng V."/>
            <person name="Clum A."/>
            <person name="Steindorff A."/>
            <person name="Ohm R.A."/>
            <person name="Martin F."/>
            <person name="Silar P."/>
            <person name="Natvig D.O."/>
            <person name="Lalanne C."/>
            <person name="Gautier V."/>
            <person name="Ament-Velasquez S.L."/>
            <person name="Kruys A."/>
            <person name="Hutchinson M.I."/>
            <person name="Powell A.J."/>
            <person name="Barry K."/>
            <person name="Miller A.N."/>
            <person name="Grigoriev I.V."/>
            <person name="Debuchy R."/>
            <person name="Gladieux P."/>
            <person name="Hiltunen Thoren M."/>
            <person name="Johannesson H."/>
        </authorList>
    </citation>
    <scope>NUCLEOTIDE SEQUENCE [LARGE SCALE GENOMIC DNA]</scope>
    <source>
        <strain evidence="3">CBS 284.82</strain>
    </source>
</reference>
<dbReference type="InterPro" id="IPR022698">
    <property type="entry name" value="OrsD"/>
</dbReference>
<comment type="caution">
    <text evidence="2">The sequence shown here is derived from an EMBL/GenBank/DDBJ whole genome shotgun (WGS) entry which is preliminary data.</text>
</comment>
<accession>A0AAN6P9N4</accession>
<organism evidence="2 3">
    <name type="scientific">Parachaetomium inaequale</name>
    <dbReference type="NCBI Taxonomy" id="2588326"/>
    <lineage>
        <taxon>Eukaryota</taxon>
        <taxon>Fungi</taxon>
        <taxon>Dikarya</taxon>
        <taxon>Ascomycota</taxon>
        <taxon>Pezizomycotina</taxon>
        <taxon>Sordariomycetes</taxon>
        <taxon>Sordariomycetidae</taxon>
        <taxon>Sordariales</taxon>
        <taxon>Chaetomiaceae</taxon>
        <taxon>Parachaetomium</taxon>
    </lineage>
</organism>
<dbReference type="Pfam" id="PF12013">
    <property type="entry name" value="OrsD"/>
    <property type="match status" value="1"/>
</dbReference>
<dbReference type="GO" id="GO:0000981">
    <property type="term" value="F:DNA-binding transcription factor activity, RNA polymerase II-specific"/>
    <property type="evidence" value="ECO:0007669"/>
    <property type="project" value="TreeGrafter"/>
</dbReference>
<gene>
    <name evidence="2" type="ORF">C8A01DRAFT_50037</name>
</gene>
<evidence type="ECO:0000313" key="2">
    <source>
        <dbReference type="EMBL" id="KAK4033350.1"/>
    </source>
</evidence>
<dbReference type="AlphaFoldDB" id="A0AAN6P9N4"/>
<name>A0AAN6P9N4_9PEZI</name>
<evidence type="ECO:0000259" key="1">
    <source>
        <dbReference type="SMART" id="SM00355"/>
    </source>
</evidence>
<dbReference type="InterPro" id="IPR052400">
    <property type="entry name" value="Zn2-C6_fungal_TF"/>
</dbReference>
<dbReference type="Proteomes" id="UP001303115">
    <property type="component" value="Unassembled WGS sequence"/>
</dbReference>
<feature type="domain" description="C2H2-type" evidence="1">
    <location>
        <begin position="85"/>
        <end position="110"/>
    </location>
</feature>
<feature type="domain" description="C2H2-type" evidence="1">
    <location>
        <begin position="20"/>
        <end position="41"/>
    </location>
</feature>
<sequence length="536" mass="58310">MTTTVSTSQLLSYNATHRVLICRECKYAIQKSALGSHLLRHKIYRGERQRLLSSIAGLDISEPDDVPLPPAGSPAVDGLPIIMGYRCTAAGCENLCASSKRMRRHWSESHGVSDTPESAAREVHLQTFFRGTKLRYFEVASPGAGAGAGAGARTPSPVAGDEAVVAQRGNRLDSMTAPTHGLQTPTPPSGPRRATFTLDLETLKYFHHFTTTTSLTLPDNTHNHQNAAKYWHVDVVAQALDVHWLMCGLLTISASHLAALSDHDETSKRAHLERAAWFLQEFSAGWGEVKCGSLAAACTEEAQMKTGAQMACIHRCCRWMTETETETEPPDLACPDLDRESAPFELHTFIRTIRGCDNPEFALRSAAGSTEILPEGTSNDQSMTDVPSQLLPGVAPPALLERIRTLPHRMHPLGKPDSALDFFATLSAVDTLVDCCSLSYAAHGTSGDDVRCSRHAAWRGMESWLARVPVHFIHQMLARQSHAALVVLAHWSVLVDRAEAQGCWFLRGAAAKVRRLAARGLPQDGVVQGLIENLGG</sequence>
<dbReference type="InterPro" id="IPR013087">
    <property type="entry name" value="Znf_C2H2_type"/>
</dbReference>
<dbReference type="SMART" id="SM00355">
    <property type="entry name" value="ZnF_C2H2"/>
    <property type="match status" value="2"/>
</dbReference>
<dbReference type="PANTHER" id="PTHR47657:SF3">
    <property type="entry name" value="ORSELLINIC ACID_F9775 BIOSYNTHESIS CLUSTER PROTEIN D-RELATED"/>
    <property type="match status" value="1"/>
</dbReference>
<proteinExistence type="predicted"/>